<reference evidence="2 3" key="1">
    <citation type="submission" date="2017-02" db="EMBL/GenBank/DDBJ databases">
        <authorList>
            <person name="Peterson S.W."/>
        </authorList>
    </citation>
    <scope>NUCLEOTIDE SEQUENCE [LARGE SCALE GENOMIC DNA]</scope>
    <source>
        <strain evidence="2 3">VKM Ac-2059</strain>
    </source>
</reference>
<dbReference type="Gene3D" id="3.10.180.10">
    <property type="entry name" value="2,3-Dihydroxybiphenyl 1,2-Dioxygenase, domain 1"/>
    <property type="match status" value="1"/>
</dbReference>
<evidence type="ECO:0000259" key="1">
    <source>
        <dbReference type="PROSITE" id="PS51819"/>
    </source>
</evidence>
<dbReference type="PROSITE" id="PS51819">
    <property type="entry name" value="VOC"/>
    <property type="match status" value="1"/>
</dbReference>
<evidence type="ECO:0000313" key="3">
    <source>
        <dbReference type="Proteomes" id="UP000190857"/>
    </source>
</evidence>
<protein>
    <recommendedName>
        <fullName evidence="1">VOC domain-containing protein</fullName>
    </recommendedName>
</protein>
<dbReference type="EMBL" id="FUZP01000003">
    <property type="protein sequence ID" value="SKC69151.1"/>
    <property type="molecule type" value="Genomic_DNA"/>
</dbReference>
<dbReference type="AlphaFoldDB" id="A0A1T5KZL4"/>
<dbReference type="Proteomes" id="UP000190857">
    <property type="component" value="Unassembled WGS sequence"/>
</dbReference>
<organism evidence="2 3">
    <name type="scientific">Okibacterium fritillariae</name>
    <dbReference type="NCBI Taxonomy" id="123320"/>
    <lineage>
        <taxon>Bacteria</taxon>
        <taxon>Bacillati</taxon>
        <taxon>Actinomycetota</taxon>
        <taxon>Actinomycetes</taxon>
        <taxon>Micrococcales</taxon>
        <taxon>Microbacteriaceae</taxon>
        <taxon>Okibacterium</taxon>
    </lineage>
</organism>
<keyword evidence="3" id="KW-1185">Reference proteome</keyword>
<dbReference type="InterPro" id="IPR029068">
    <property type="entry name" value="Glyas_Bleomycin-R_OHBP_Dase"/>
</dbReference>
<dbReference type="Pfam" id="PF00903">
    <property type="entry name" value="Glyoxalase"/>
    <property type="match status" value="1"/>
</dbReference>
<name>A0A1T5KZL4_9MICO</name>
<dbReference type="SUPFAM" id="SSF54593">
    <property type="entry name" value="Glyoxalase/Bleomycin resistance protein/Dihydroxybiphenyl dioxygenase"/>
    <property type="match status" value="1"/>
</dbReference>
<sequence>MILTAGTPVASMSHMTIFITCPVESVERATAFYTALGWQRNDEMSGPDASCFAIAPEQYIMLGSRAMYASVGATEDLVGGPDTPSKVTVSFDLGSQEAVDELVERAGAAGGRIGDTDDYPFMYQRQFDDPDGYHYSPFWMKPAVDGDAASDDRTGVDAGS</sequence>
<feature type="domain" description="VOC" evidence="1">
    <location>
        <begin position="11"/>
        <end position="140"/>
    </location>
</feature>
<gene>
    <name evidence="2" type="ORF">SAMN06309945_2753</name>
</gene>
<accession>A0A1T5KZL4</accession>
<dbReference type="InterPro" id="IPR004360">
    <property type="entry name" value="Glyas_Fos-R_dOase_dom"/>
</dbReference>
<evidence type="ECO:0000313" key="2">
    <source>
        <dbReference type="EMBL" id="SKC69151.1"/>
    </source>
</evidence>
<dbReference type="PANTHER" id="PTHR36503:SF2">
    <property type="entry name" value="BLR2408 PROTEIN"/>
    <property type="match status" value="1"/>
</dbReference>
<dbReference type="PANTHER" id="PTHR36503">
    <property type="entry name" value="BLR2520 PROTEIN"/>
    <property type="match status" value="1"/>
</dbReference>
<proteinExistence type="predicted"/>
<dbReference type="InterPro" id="IPR037523">
    <property type="entry name" value="VOC_core"/>
</dbReference>